<dbReference type="SUPFAM" id="SSF50978">
    <property type="entry name" value="WD40 repeat-like"/>
    <property type="match status" value="2"/>
</dbReference>
<dbReference type="InterPro" id="IPR052208">
    <property type="entry name" value="DmX-like/RAVE_component"/>
</dbReference>
<dbReference type="Gene3D" id="2.130.10.10">
    <property type="entry name" value="YVTN repeat-like/Quinoprotein amine dehydrogenase"/>
    <property type="match status" value="4"/>
</dbReference>
<keyword evidence="5" id="KW-1185">Reference proteome</keyword>
<dbReference type="Pfam" id="PF00400">
    <property type="entry name" value="WD40"/>
    <property type="match status" value="1"/>
</dbReference>
<dbReference type="GO" id="GO:0007035">
    <property type="term" value="P:vacuolar acidification"/>
    <property type="evidence" value="ECO:0007669"/>
    <property type="project" value="TreeGrafter"/>
</dbReference>
<evidence type="ECO:0000313" key="4">
    <source>
        <dbReference type="EMBL" id="WVZ16485.1"/>
    </source>
</evidence>
<dbReference type="Pfam" id="PF12234">
    <property type="entry name" value="Rav1p_C"/>
    <property type="match status" value="1"/>
</dbReference>
<dbReference type="PROSITE" id="PS50294">
    <property type="entry name" value="WD_REPEATS_REGION"/>
    <property type="match status" value="1"/>
</dbReference>
<feature type="region of interest" description="Disordered" evidence="2">
    <location>
        <begin position="2165"/>
        <end position="2184"/>
    </location>
</feature>
<dbReference type="SUPFAM" id="SSF50969">
    <property type="entry name" value="YVTN repeat-like/Quinoprotein amine dehydrogenase"/>
    <property type="match status" value="1"/>
</dbReference>
<evidence type="ECO:0000256" key="1">
    <source>
        <dbReference type="PROSITE-ProRule" id="PRU00221"/>
    </source>
</evidence>
<gene>
    <name evidence="4" type="ORF">V8G54_009467</name>
</gene>
<organism evidence="4 5">
    <name type="scientific">Vigna mungo</name>
    <name type="common">Black gram</name>
    <name type="synonym">Phaseolus mungo</name>
    <dbReference type="NCBI Taxonomy" id="3915"/>
    <lineage>
        <taxon>Eukaryota</taxon>
        <taxon>Viridiplantae</taxon>
        <taxon>Streptophyta</taxon>
        <taxon>Embryophyta</taxon>
        <taxon>Tracheophyta</taxon>
        <taxon>Spermatophyta</taxon>
        <taxon>Magnoliopsida</taxon>
        <taxon>eudicotyledons</taxon>
        <taxon>Gunneridae</taxon>
        <taxon>Pentapetalae</taxon>
        <taxon>rosids</taxon>
        <taxon>fabids</taxon>
        <taxon>Fabales</taxon>
        <taxon>Fabaceae</taxon>
        <taxon>Papilionoideae</taxon>
        <taxon>50 kb inversion clade</taxon>
        <taxon>NPAAA clade</taxon>
        <taxon>indigoferoid/millettioid clade</taxon>
        <taxon>Phaseoleae</taxon>
        <taxon>Vigna</taxon>
    </lineage>
</organism>
<dbReference type="PANTHER" id="PTHR13950">
    <property type="entry name" value="RABCONNECTIN-RELATED"/>
    <property type="match status" value="1"/>
</dbReference>
<dbReference type="InterPro" id="IPR022033">
    <property type="entry name" value="Rav1p_C"/>
</dbReference>
<dbReference type="PROSITE" id="PS50082">
    <property type="entry name" value="WD_REPEATS_2"/>
    <property type="match status" value="1"/>
</dbReference>
<evidence type="ECO:0000259" key="3">
    <source>
        <dbReference type="Pfam" id="PF12234"/>
    </source>
</evidence>
<protein>
    <recommendedName>
        <fullName evidence="3">RAVE complex protein Rav1 C-terminal domain-containing protein</fullName>
    </recommendedName>
</protein>
<dbReference type="InterPro" id="IPR015943">
    <property type="entry name" value="WD40/YVTN_repeat-like_dom_sf"/>
</dbReference>
<feature type="compositionally biased region" description="Basic and acidic residues" evidence="2">
    <location>
        <begin position="1196"/>
        <end position="1213"/>
    </location>
</feature>
<evidence type="ECO:0000256" key="2">
    <source>
        <dbReference type="SAM" id="MobiDB-lite"/>
    </source>
</evidence>
<sequence length="2717" mass="303127">MAESDTSIRNTKMNPIDHLPLCLLRSDTVPPAPTLSESTVDFLPHFSGYSWIAYAASSILVVSHFPSPISPYQSRIGPIFRQSFQVSADPLAAVAWSPRSPSSGDLAAAADNCICLFHHNSTAAKGSFCWSQNAVLVQHTKVANIKWTGSGDGIISVGMEVVFWKKSKKCWEVAWKFKADQPQTLVSATWSIEGPSATAAHPSKEQIEGALTNDESKCVVVCQSNGLSEYSKVKLHHPLPVVMIQWRPSREKLSNRYGKCSVRHVLLTCSLDGTARLWSEINNGKARRVGKDINDQKNAGSSFCVVAVIEINQTLNGTLGSDIFVRWGAEFEGIFRTGEESKQVFSKQFEYDVRNCDWIVGFGPGMLLSFWAVHCLDDVSPLRFPRVTLWKRHELQNHDIANVYKFNSSDFKNAIFLQKVILMRNCLSGPPIICSTLQLLSCNSLVWSNFRILTIHDAVENSIDNANTDNISPYLTGGVLNLDGHSGKILKVSIHPYTCKVQFAASLDSNGLLLFWSLSNISNCFLGCPTLVPTMELCGKLATQDSCSLYTSLTWAPSILGDKLFFFMGHTRGIDCFIVNICRTEEENIECHYLCTIPFNGHGPYEDGPFDIFTIPLNSTRDKTFCSSKLMLLAVWMGRFQALSWEVSLHSVDMLTNSCECNFDAKSIDDCSVWAFESTFADKKYYVTVNPCSCEFPSSNDLVTSFAVANPGTVSHIQQEFGFANDLCSNYPTYIMVTGSSDGILKLWKSIPGNSLTQHLPWELVGVLVAHDGPIKGICFSDYGEKIATIGHESNSNAINSIHIWDAVPLISAGTFILEDKIKTDSDVIALRWLTLGTGELLLGVCLHNELQIYAPKRCIGTTLLNSVNFPKMNIWVRIAFAHTSIPIYDFLWGPRAAAVMIHRNYFSIFSHWLFHMDKKQGSNFNPCDSNPNAYNCEDEIYEEVLSAVFTEHIGAFIEQTDGDSQVDFNSVKSTEKINMKDNSSSLFLAKEQLKFELLTKVGLWSILEVTEIISGSLPTYHPDVLLTNISSGNWKRAYVAVRHLVECLTSTYDPKRRHIPKRICLPNIVLSNYLEGCISKGSQGKGFQWGGDSASITSISQAQSSLFPFPYHSGSNAENDSIFSTKSELNGFIESLEKFPDLPLLICIEKTQILAIIDLLSEVSSAHSSSAYQSLDKPGRRKGQRSKFRHRIQKPKLEQRHEDNHKEEHEEKPLFSWVKREEAEHKVVSVEENNNKSNNEGVAEQATSGVDAVKVVDVATENQEEQRGLAVYDTPVKGRELLEPLKDIEDHFLKAYDAGKEMAVELQKYDCQLLMMIISEIRWFWVVLRFRQLLFLRKFGRAASFEELLVNSRLFVWAYHSDSLDNLFGSVIPNESSWQEMRALGLGFWYANIPQLRARMEKLARAQYLKNKNPKDCALLYIALNRIQVLAGLFKISKDEKDKPLVGFLSRNFQDEKNKAAALKNAYVLLGRHQLELAVAFFLLGGDHSSAINVCAKNLGDEQLALVICRLVDGHGGSLERHLITKYILPSAIDKGDYWLASLLEWEMGNYYKSFHRMLEYSVHPVPPESTVMSNCGHFLDPTIGFYCQMLATKNSMRNAVGEHNSAILLRWATLMTVASLKRSGNPLEALEYFSSSPSMPGTANQDSELGDSHDVLSDTLMPLPRKCSNWLSANVSMHLEFHIKLNLALCYFSKLIREHPSWLDTFSEYNEEPSDSDEYMKYYEKSVESFKQKLYSGLALFEQRFLLAPHCLIGMILLLLCHHGSLYIGYDMTDGYTQGDLSQKKSDMLEDFNLYHSRITPLFKTAEEVSFFYSRLFCACSMESSQQDLLIDGKPKFLDASQCCIEGVFVSLWFLRATLRIQLSSISKDLIKPLLDILDFYEYYLLFSLAWLQKHSEVLWYMVEPFFVAQSNGRNPYDVDMVNLKKIIPKIGQLLAQTSSIPSIQNLQLSEHDIKHSIPDDERWKILGTCLWQHMSRFIISNSNLVLAKLEDGNLSGLFRRKYAYGESCIINMDSESISLPEKIRIVSYSLCDLLITSVTHISSYHVKQHAEFLWQKVKKDLNVKTLEWLKHKSEFSQNQNLDVLELGNRKDYSVHQLLWDHSADPKLIFDCFAQEKLNWPNDLDHMHTKGWNDLSMIMTGLHNTDDTCGDEFNLRSSNHEVGTPVKETSLNGHPSAGSNKKDITSTNFAVFQSPREMYKRNGELLEALCINSTCQQEAAVASNKKGIVFFHLEDETPHSGKSNGLLWATADWPQNGWAGSESTPTPTCVSPGVGLGSKKGAHLGLGGATVGVGSSAWPSNDLTGAGVLGMLGYAEIGASRLGWEIQQDFEDFVDPPATLENISTRALSSHPMRPFFLVGSSNTHIYLWEFNRDKATATYGVLPAANVPPPYALASISALKFDHFGHRFASAALDGTVCTWQLEVGGRSNVRPTESSLCFNGHASYVLSLHQLFVAIAEILIDFSTSADIKDIIHISFSGEAFLPRLLSYVVGVVMDVTYFSSSGSIIAVAGYSSNGVNVVIWDTLAPPTTSRASILCHEGGAQTVSVSDNHVGSGSVSPLIVTGGKGGDVGLHDFRYIATGKAKRHRRADNIAQSSASSLARDKDQNVEGMLWYIPKAHSGSVTKVVTIPNTSLFLTGSTDGDVKLWDAQSTRLIHHWSKIHEKHTFLQPSSRGFGGVVRAAVTDIQVVSNGFLTCGGDGTVKLVRLDNHLRGN</sequence>
<dbReference type="InterPro" id="IPR001680">
    <property type="entry name" value="WD40_rpt"/>
</dbReference>
<dbReference type="SMART" id="SM00320">
    <property type="entry name" value="WD40"/>
    <property type="match status" value="11"/>
</dbReference>
<reference evidence="4 5" key="1">
    <citation type="journal article" date="2023" name="Life. Sci Alliance">
        <title>Evolutionary insights into 3D genome organization and epigenetic landscape of Vigna mungo.</title>
        <authorList>
            <person name="Junaid A."/>
            <person name="Singh B."/>
            <person name="Bhatia S."/>
        </authorList>
    </citation>
    <scope>NUCLEOTIDE SEQUENCE [LARGE SCALE GENOMIC DNA]</scope>
    <source>
        <strain evidence="4">Urdbean</strain>
    </source>
</reference>
<feature type="repeat" description="WD" evidence="1">
    <location>
        <begin position="2619"/>
        <end position="2660"/>
    </location>
</feature>
<feature type="domain" description="RAVE complex protein Rav1 C-terminal" evidence="3">
    <location>
        <begin position="1332"/>
        <end position="1559"/>
    </location>
</feature>
<dbReference type="InterPro" id="IPR036322">
    <property type="entry name" value="WD40_repeat_dom_sf"/>
</dbReference>
<proteinExistence type="predicted"/>
<name>A0AAQ3NUJ1_VIGMU</name>
<keyword evidence="1" id="KW-0853">WD repeat</keyword>
<dbReference type="Proteomes" id="UP001374535">
    <property type="component" value="Chromosome 3"/>
</dbReference>
<dbReference type="PANTHER" id="PTHR13950:SF9">
    <property type="entry name" value="RABCONNECTIN-3A"/>
    <property type="match status" value="1"/>
</dbReference>
<accession>A0AAQ3NUJ1</accession>
<feature type="compositionally biased region" description="Basic residues" evidence="2">
    <location>
        <begin position="1180"/>
        <end position="1195"/>
    </location>
</feature>
<dbReference type="GO" id="GO:0043291">
    <property type="term" value="C:RAVE complex"/>
    <property type="evidence" value="ECO:0007669"/>
    <property type="project" value="TreeGrafter"/>
</dbReference>
<dbReference type="InterPro" id="IPR011044">
    <property type="entry name" value="Quino_amine_DH_bsu"/>
</dbReference>
<dbReference type="EMBL" id="CP144698">
    <property type="protein sequence ID" value="WVZ16485.1"/>
    <property type="molecule type" value="Genomic_DNA"/>
</dbReference>
<evidence type="ECO:0000313" key="5">
    <source>
        <dbReference type="Proteomes" id="UP001374535"/>
    </source>
</evidence>
<feature type="region of interest" description="Disordered" evidence="2">
    <location>
        <begin position="1171"/>
        <end position="1213"/>
    </location>
</feature>